<dbReference type="Gene3D" id="3.30.2040.10">
    <property type="entry name" value="PSTPO5379-like domain"/>
    <property type="match status" value="1"/>
</dbReference>
<dbReference type="EC" id="4.2.1.-" evidence="3"/>
<dbReference type="SUPFAM" id="SSF160920">
    <property type="entry name" value="PSTPO5379-like"/>
    <property type="match status" value="1"/>
</dbReference>
<comment type="similarity">
    <text evidence="1 3">Belongs to the D-glutamate cyclase family.</text>
</comment>
<dbReference type="PANTHER" id="PTHR32022:SF10">
    <property type="entry name" value="D-GLUTAMATE CYCLASE, MITOCHONDRIAL"/>
    <property type="match status" value="1"/>
</dbReference>
<keyword evidence="2 3" id="KW-0456">Lyase</keyword>
<comment type="caution">
    <text evidence="5">The sequence shown here is derived from an EMBL/GenBank/DDBJ whole genome shotgun (WGS) entry which is preliminary data.</text>
</comment>
<evidence type="ECO:0000256" key="4">
    <source>
        <dbReference type="SAM" id="MobiDB-lite"/>
    </source>
</evidence>
<evidence type="ECO:0000313" key="5">
    <source>
        <dbReference type="EMBL" id="CAJ0701923.1"/>
    </source>
</evidence>
<dbReference type="Proteomes" id="UP001189915">
    <property type="component" value="Unassembled WGS sequence"/>
</dbReference>
<name>A0AAD2B4M7_9RALS</name>
<dbReference type="Gene3D" id="3.40.1640.10">
    <property type="entry name" value="PSTPO5379-like"/>
    <property type="match status" value="1"/>
</dbReference>
<dbReference type="FunFam" id="3.30.2040.10:FF:000001">
    <property type="entry name" value="D-glutamate cyclase, mitochondrial"/>
    <property type="match status" value="1"/>
</dbReference>
<dbReference type="HAMAP" id="MF_01830">
    <property type="entry name" value="Hydro_lyase"/>
    <property type="match status" value="1"/>
</dbReference>
<sequence length="287" mass="31142">MTTAVETAQAKRMPEQPAPMPLPARTGASVAYANPYSARLAARSGVLRGHTSGLCDGYVQANIVMLRDTWANEFLRFCQLNPKPCPLLDVTEPGVPVFRHLGQDVDVRRDVPRYRVYRNGELAEEPADVEALWTDDMVAFAIGCSFSFEHALMEAGVPLRHIAMSRNVAMYRTSVDTIGTSRLAGKLVVSMRPMSVPNAIRAIEITSRMPRAHGAPVHFGDPAAIGIADLAQPDWGDAVPVQPGEVPVFWACGVTPQAVVQQARPELCITHAPGHMLITDLRTAALT</sequence>
<accession>A0AAD2B4M7</accession>
<dbReference type="PIRSF" id="PIRSF029755">
    <property type="entry name" value="UCP029755"/>
    <property type="match status" value="1"/>
</dbReference>
<dbReference type="InterPro" id="IPR038021">
    <property type="entry name" value="Putative_hydro-lyase"/>
</dbReference>
<dbReference type="AlphaFoldDB" id="A0AAD2B4M7"/>
<evidence type="ECO:0000256" key="3">
    <source>
        <dbReference type="HAMAP-Rule" id="MF_01830"/>
    </source>
</evidence>
<proteinExistence type="inferred from homology"/>
<evidence type="ECO:0000256" key="2">
    <source>
        <dbReference type="ARBA" id="ARBA00023239"/>
    </source>
</evidence>
<dbReference type="Pfam" id="PF07286">
    <property type="entry name" value="D-Glu_cyclase"/>
    <property type="match status" value="1"/>
</dbReference>
<dbReference type="InterPro" id="IPR009906">
    <property type="entry name" value="D-Glu_cyclase"/>
</dbReference>
<dbReference type="EMBL" id="CATWAF010000005">
    <property type="protein sequence ID" value="CAJ0701923.1"/>
    <property type="molecule type" value="Genomic_DNA"/>
</dbReference>
<gene>
    <name evidence="5" type="ORF">LMG18091_03554</name>
</gene>
<protein>
    <recommendedName>
        <fullName evidence="3">Putative hydro-lyase LMG18091_03554</fullName>
        <ecNumber evidence="3">4.2.1.-</ecNumber>
    </recommendedName>
</protein>
<evidence type="ECO:0000313" key="6">
    <source>
        <dbReference type="Proteomes" id="UP001189915"/>
    </source>
</evidence>
<dbReference type="PANTHER" id="PTHR32022">
    <property type="entry name" value="D-GLUTAMATE CYCLASE, MITOCHONDRIAL"/>
    <property type="match status" value="1"/>
</dbReference>
<evidence type="ECO:0000256" key="1">
    <source>
        <dbReference type="ARBA" id="ARBA00007896"/>
    </source>
</evidence>
<dbReference type="InterPro" id="IPR016938">
    <property type="entry name" value="UPF0317"/>
</dbReference>
<dbReference type="GO" id="GO:0016829">
    <property type="term" value="F:lyase activity"/>
    <property type="evidence" value="ECO:0007669"/>
    <property type="project" value="UniProtKB-KW"/>
</dbReference>
<feature type="region of interest" description="Disordered" evidence="4">
    <location>
        <begin position="1"/>
        <end position="22"/>
    </location>
</feature>
<reference evidence="5 6" key="1">
    <citation type="submission" date="2023-07" db="EMBL/GenBank/DDBJ databases">
        <authorList>
            <person name="Peeters C."/>
        </authorList>
    </citation>
    <scope>NUCLEOTIDE SEQUENCE [LARGE SCALE GENOMIC DNA]</scope>
    <source>
        <strain evidence="5 6">LMG 18091</strain>
    </source>
</reference>
<organism evidence="5 6">
    <name type="scientific">Ralstonia wenshanensis</name>
    <dbReference type="NCBI Taxonomy" id="2842456"/>
    <lineage>
        <taxon>Bacteria</taxon>
        <taxon>Pseudomonadati</taxon>
        <taxon>Pseudomonadota</taxon>
        <taxon>Betaproteobacteria</taxon>
        <taxon>Burkholderiales</taxon>
        <taxon>Burkholderiaceae</taxon>
        <taxon>Ralstonia</taxon>
    </lineage>
</organism>
<dbReference type="NCBIfam" id="NF003969">
    <property type="entry name" value="PRK05463.1"/>
    <property type="match status" value="1"/>
</dbReference>
<keyword evidence="6" id="KW-1185">Reference proteome</keyword>